<reference evidence="3 5" key="2">
    <citation type="submission" date="2020-08" db="EMBL/GenBank/DDBJ databases">
        <title>Sequencing the genomes of 1000 actinobacteria strains.</title>
        <authorList>
            <person name="Klenk H.-P."/>
        </authorList>
    </citation>
    <scope>NUCLEOTIDE SEQUENCE [LARGE SCALE GENOMIC DNA]</scope>
    <source>
        <strain evidence="3 5">DSM 9581</strain>
    </source>
</reference>
<dbReference type="Proteomes" id="UP000321723">
    <property type="component" value="Unassembled WGS sequence"/>
</dbReference>
<sequence>MSAGLAAAAVFTAGQVFAEPTGDGTALLWTRGPDGPAPWTATGPDGDLYATDAQVAAAMLAALEAAGLPVAHLDWQWAVQTRTFTDGDFDRLETSAPYAREGYRRHEAQEAVDRYTGDRGQYRLDGARMAGRLVGPWAPVPAPAARGRDRSRVSQPPPARPPHIGPPWTPPHRTAGPPPPT</sequence>
<feature type="compositionally biased region" description="Pro residues" evidence="1">
    <location>
        <begin position="155"/>
        <end position="181"/>
    </location>
</feature>
<dbReference type="EMBL" id="BJVQ01000088">
    <property type="protein sequence ID" value="GEL48573.1"/>
    <property type="molecule type" value="Genomic_DNA"/>
</dbReference>
<organism evidence="2 4">
    <name type="scientific">Cellulomonas hominis</name>
    <dbReference type="NCBI Taxonomy" id="156981"/>
    <lineage>
        <taxon>Bacteria</taxon>
        <taxon>Bacillati</taxon>
        <taxon>Actinomycetota</taxon>
        <taxon>Actinomycetes</taxon>
        <taxon>Micrococcales</taxon>
        <taxon>Cellulomonadaceae</taxon>
        <taxon>Cellulomonas</taxon>
    </lineage>
</organism>
<evidence type="ECO:0000256" key="1">
    <source>
        <dbReference type="SAM" id="MobiDB-lite"/>
    </source>
</evidence>
<gene>
    <name evidence="2" type="ORF">CHO01_36890</name>
    <name evidence="3" type="ORF">HNR08_003463</name>
</gene>
<dbReference type="RefSeq" id="WP_146840557.1">
    <property type="nucleotide sequence ID" value="NZ_BJVQ01000088.1"/>
</dbReference>
<name>A0A511FH87_9CELL</name>
<accession>A0A511FH87</accession>
<evidence type="ECO:0000313" key="3">
    <source>
        <dbReference type="EMBL" id="MBB5474727.1"/>
    </source>
</evidence>
<evidence type="ECO:0000313" key="5">
    <source>
        <dbReference type="Proteomes" id="UP000564629"/>
    </source>
</evidence>
<reference evidence="2 4" key="1">
    <citation type="submission" date="2019-07" db="EMBL/GenBank/DDBJ databases">
        <title>Whole genome shotgun sequence of Cellulomonas hominis NBRC 16055.</title>
        <authorList>
            <person name="Hosoyama A."/>
            <person name="Uohara A."/>
            <person name="Ohji S."/>
            <person name="Ichikawa N."/>
        </authorList>
    </citation>
    <scope>NUCLEOTIDE SEQUENCE [LARGE SCALE GENOMIC DNA]</scope>
    <source>
        <strain evidence="2 4">NBRC 16055</strain>
    </source>
</reference>
<dbReference type="EMBL" id="JACHDN010000001">
    <property type="protein sequence ID" value="MBB5474727.1"/>
    <property type="molecule type" value="Genomic_DNA"/>
</dbReference>
<protein>
    <submittedName>
        <fullName evidence="2">Uncharacterized protein</fullName>
    </submittedName>
</protein>
<proteinExistence type="predicted"/>
<evidence type="ECO:0000313" key="4">
    <source>
        <dbReference type="Proteomes" id="UP000321723"/>
    </source>
</evidence>
<feature type="region of interest" description="Disordered" evidence="1">
    <location>
        <begin position="133"/>
        <end position="181"/>
    </location>
</feature>
<dbReference type="AlphaFoldDB" id="A0A511FH87"/>
<keyword evidence="4" id="KW-1185">Reference proteome</keyword>
<comment type="caution">
    <text evidence="2">The sequence shown here is derived from an EMBL/GenBank/DDBJ whole genome shotgun (WGS) entry which is preliminary data.</text>
</comment>
<evidence type="ECO:0000313" key="2">
    <source>
        <dbReference type="EMBL" id="GEL48573.1"/>
    </source>
</evidence>
<dbReference type="Proteomes" id="UP000564629">
    <property type="component" value="Unassembled WGS sequence"/>
</dbReference>